<evidence type="ECO:0000259" key="1">
    <source>
        <dbReference type="PROSITE" id="PS50995"/>
    </source>
</evidence>
<name>A0ABX5QG64_9MICO</name>
<sequence>MGRNGAKHELPSRQELRVWRDYVETSEALRRLLGARLQQQSGISSADYSVLLALSEAGERAMRSSELAARIGWDRSRLSHHLARMEKRELIRRERCADDSRGSTVVLTDAGLGQFRRGSVPHLRDVHELFVDALAPQQLLALGDAVASLRAHLEQQCGELDPRPPGARGAAGR</sequence>
<gene>
    <name evidence="2" type="ORF">Leucomu_08675</name>
</gene>
<accession>A0ABX5QG64</accession>
<proteinExistence type="predicted"/>
<dbReference type="InterPro" id="IPR036388">
    <property type="entry name" value="WH-like_DNA-bd_sf"/>
</dbReference>
<dbReference type="PROSITE" id="PS50995">
    <property type="entry name" value="HTH_MARR_2"/>
    <property type="match status" value="1"/>
</dbReference>
<evidence type="ECO:0000313" key="2">
    <source>
        <dbReference type="EMBL" id="QAB17983.1"/>
    </source>
</evidence>
<dbReference type="InterPro" id="IPR039422">
    <property type="entry name" value="MarR/SlyA-like"/>
</dbReference>
<organism evidence="2 3">
    <name type="scientific">Leucobacter muris</name>
    <dbReference type="NCBI Taxonomy" id="1935379"/>
    <lineage>
        <taxon>Bacteria</taxon>
        <taxon>Bacillati</taxon>
        <taxon>Actinomycetota</taxon>
        <taxon>Actinomycetes</taxon>
        <taxon>Micrococcales</taxon>
        <taxon>Microbacteriaceae</taxon>
        <taxon>Leucobacter</taxon>
    </lineage>
</organism>
<protein>
    <submittedName>
        <fullName evidence="2">MarR family transcriptional regulator</fullName>
    </submittedName>
</protein>
<dbReference type="PANTHER" id="PTHR33164:SF99">
    <property type="entry name" value="MARR FAMILY REGULATORY PROTEIN"/>
    <property type="match status" value="1"/>
</dbReference>
<dbReference type="Gene3D" id="1.10.10.10">
    <property type="entry name" value="Winged helix-like DNA-binding domain superfamily/Winged helix DNA-binding domain"/>
    <property type="match status" value="1"/>
</dbReference>
<keyword evidence="3" id="KW-1185">Reference proteome</keyword>
<dbReference type="InterPro" id="IPR036390">
    <property type="entry name" value="WH_DNA-bd_sf"/>
</dbReference>
<dbReference type="EMBL" id="CP035037">
    <property type="protein sequence ID" value="QAB17983.1"/>
    <property type="molecule type" value="Genomic_DNA"/>
</dbReference>
<dbReference type="SMART" id="SM00347">
    <property type="entry name" value="HTH_MARR"/>
    <property type="match status" value="1"/>
</dbReference>
<dbReference type="Proteomes" id="UP000285768">
    <property type="component" value="Chromosome"/>
</dbReference>
<reference evidence="2 3" key="1">
    <citation type="submission" date="2019-01" db="EMBL/GenBank/DDBJ databases">
        <title>Leucobacter muris sp. nov. isolated from the nose of a laboratory mouse.</title>
        <authorList>
            <person name="Benga L."/>
            <person name="Sproeer C."/>
            <person name="Schumann P."/>
            <person name="Verbarg S."/>
            <person name="Bunk B."/>
            <person name="Engelhardt E."/>
            <person name="Benten P.M."/>
            <person name="Sager M."/>
        </authorList>
    </citation>
    <scope>NUCLEOTIDE SEQUENCE [LARGE SCALE GENOMIC DNA]</scope>
    <source>
        <strain evidence="2 3">DSM 101948</strain>
    </source>
</reference>
<feature type="domain" description="HTH marR-type" evidence="1">
    <location>
        <begin position="15"/>
        <end position="151"/>
    </location>
</feature>
<dbReference type="Pfam" id="PF12802">
    <property type="entry name" value="MarR_2"/>
    <property type="match status" value="1"/>
</dbReference>
<evidence type="ECO:0000313" key="3">
    <source>
        <dbReference type="Proteomes" id="UP000285768"/>
    </source>
</evidence>
<dbReference type="InterPro" id="IPR000835">
    <property type="entry name" value="HTH_MarR-typ"/>
</dbReference>
<dbReference type="SUPFAM" id="SSF46785">
    <property type="entry name" value="Winged helix' DNA-binding domain"/>
    <property type="match status" value="1"/>
</dbReference>
<dbReference type="RefSeq" id="WP_017884587.1">
    <property type="nucleotide sequence ID" value="NZ_CP035037.1"/>
</dbReference>
<dbReference type="PANTHER" id="PTHR33164">
    <property type="entry name" value="TRANSCRIPTIONAL REGULATOR, MARR FAMILY"/>
    <property type="match status" value="1"/>
</dbReference>